<feature type="transmembrane region" description="Helical" evidence="6">
    <location>
        <begin position="233"/>
        <end position="251"/>
    </location>
</feature>
<dbReference type="CDD" id="cd17328">
    <property type="entry name" value="MFS_spinster_like"/>
    <property type="match status" value="1"/>
</dbReference>
<evidence type="ECO:0000256" key="2">
    <source>
        <dbReference type="ARBA" id="ARBA00022448"/>
    </source>
</evidence>
<evidence type="ECO:0000256" key="1">
    <source>
        <dbReference type="ARBA" id="ARBA00004141"/>
    </source>
</evidence>
<feature type="transmembrane region" description="Helical" evidence="6">
    <location>
        <begin position="49"/>
        <end position="68"/>
    </location>
</feature>
<reference evidence="8" key="1">
    <citation type="submission" date="2021-12" db="EMBL/GenBank/DDBJ databases">
        <authorList>
            <person name="Rodrigo-Torres L."/>
            <person name="Arahal R. D."/>
            <person name="Lucena T."/>
        </authorList>
    </citation>
    <scope>NUCLEOTIDE SEQUENCE</scope>
    <source>
        <strain evidence="8">CECT 8858</strain>
    </source>
</reference>
<feature type="transmembrane region" description="Helical" evidence="6">
    <location>
        <begin position="309"/>
        <end position="326"/>
    </location>
</feature>
<feature type="transmembrane region" description="Helical" evidence="6">
    <location>
        <begin position="398"/>
        <end position="421"/>
    </location>
</feature>
<gene>
    <name evidence="8" type="primary">lgoT</name>
    <name evidence="8" type="ORF">EMA8858_03747</name>
</gene>
<dbReference type="Gene3D" id="1.20.1250.20">
    <property type="entry name" value="MFS general substrate transporter like domains"/>
    <property type="match status" value="2"/>
</dbReference>
<dbReference type="PROSITE" id="PS50850">
    <property type="entry name" value="MFS"/>
    <property type="match status" value="1"/>
</dbReference>
<proteinExistence type="predicted"/>
<dbReference type="SUPFAM" id="SSF103473">
    <property type="entry name" value="MFS general substrate transporter"/>
    <property type="match status" value="1"/>
</dbReference>
<feature type="transmembrane region" description="Helical" evidence="6">
    <location>
        <begin position="271"/>
        <end position="288"/>
    </location>
</feature>
<accession>A0ABM9AUJ6</accession>
<feature type="transmembrane region" description="Helical" evidence="6">
    <location>
        <begin position="9"/>
        <end position="26"/>
    </location>
</feature>
<organism evidence="8 9">
    <name type="scientific">Emticicia aquatica</name>
    <dbReference type="NCBI Taxonomy" id="1681835"/>
    <lineage>
        <taxon>Bacteria</taxon>
        <taxon>Pseudomonadati</taxon>
        <taxon>Bacteroidota</taxon>
        <taxon>Cytophagia</taxon>
        <taxon>Cytophagales</taxon>
        <taxon>Leadbetterellaceae</taxon>
        <taxon>Emticicia</taxon>
    </lineage>
</organism>
<evidence type="ECO:0000313" key="9">
    <source>
        <dbReference type="Proteomes" id="UP000837932"/>
    </source>
</evidence>
<feature type="domain" description="Major facilitator superfamily (MFS) profile" evidence="7">
    <location>
        <begin position="13"/>
        <end position="425"/>
    </location>
</feature>
<dbReference type="InterPro" id="IPR036259">
    <property type="entry name" value="MFS_trans_sf"/>
</dbReference>
<evidence type="ECO:0000256" key="6">
    <source>
        <dbReference type="SAM" id="Phobius"/>
    </source>
</evidence>
<comment type="caution">
    <text evidence="8">The sequence shown here is derived from an EMBL/GenBank/DDBJ whole genome shotgun (WGS) entry which is preliminary data.</text>
</comment>
<feature type="transmembrane region" description="Helical" evidence="6">
    <location>
        <begin position="332"/>
        <end position="353"/>
    </location>
</feature>
<evidence type="ECO:0000313" key="8">
    <source>
        <dbReference type="EMBL" id="CAH0997613.1"/>
    </source>
</evidence>
<evidence type="ECO:0000256" key="5">
    <source>
        <dbReference type="ARBA" id="ARBA00023136"/>
    </source>
</evidence>
<keyword evidence="3 6" id="KW-0812">Transmembrane</keyword>
<dbReference type="Pfam" id="PF07690">
    <property type="entry name" value="MFS_1"/>
    <property type="match status" value="1"/>
</dbReference>
<feature type="transmembrane region" description="Helical" evidence="6">
    <location>
        <begin position="178"/>
        <end position="198"/>
    </location>
</feature>
<keyword evidence="9" id="KW-1185">Reference proteome</keyword>
<dbReference type="Proteomes" id="UP000837932">
    <property type="component" value="Unassembled WGS sequence"/>
</dbReference>
<dbReference type="InterPro" id="IPR011701">
    <property type="entry name" value="MFS"/>
</dbReference>
<evidence type="ECO:0000256" key="3">
    <source>
        <dbReference type="ARBA" id="ARBA00022692"/>
    </source>
</evidence>
<dbReference type="PANTHER" id="PTHR23505:SF79">
    <property type="entry name" value="PROTEIN SPINSTER"/>
    <property type="match status" value="1"/>
</dbReference>
<dbReference type="EMBL" id="CAKLPY010000004">
    <property type="protein sequence ID" value="CAH0997613.1"/>
    <property type="molecule type" value="Genomic_DNA"/>
</dbReference>
<keyword evidence="2" id="KW-0813">Transport</keyword>
<evidence type="ECO:0000256" key="4">
    <source>
        <dbReference type="ARBA" id="ARBA00022989"/>
    </source>
</evidence>
<feature type="transmembrane region" description="Helical" evidence="6">
    <location>
        <begin position="105"/>
        <end position="126"/>
    </location>
</feature>
<keyword evidence="4 6" id="KW-1133">Transmembrane helix</keyword>
<sequence length="441" mass="48801">MKTKPSLRYAWYVVGVLLLAYISSFIDRQILALLVKPIKASFGITDTQMGMLMGLSFAVLYTLLGIPIGLMADRMNRKKIIGWGIMTWSIMTVFCGMAGSYSLFFLARVGVGIGEAALSPAAYSIISDYFPKKKLATAMSVYNMGVFLGSGLSILIGAALRSMIGQENIQIPFIGEIFSWQVIFFYIGLPGVLIVLLLQTVKEPKRVEFDSDKEIIEKTDFKEIITYLKANRLTFLCLNFGMAFMAFATYAGTYWIPTMLNRVHGWADTKAGLTFGILVTIFSTLGVVSGGRYADYLSKKGIVQAKMLAGFRGMFIAMCCTFGFLATNPNIILVFIAAFCFFSSFPYGSATAAIQEIVPNKMRAIFSAIFLLVVNIVGFGPLSVGLLNDLIFDDPNKINYSLFITQFIGCLISFSLLYLGLKPFIRSVDYLKKYLTITNQN</sequence>
<dbReference type="InterPro" id="IPR044770">
    <property type="entry name" value="MFS_spinster-like"/>
</dbReference>
<evidence type="ECO:0000259" key="7">
    <source>
        <dbReference type="PROSITE" id="PS50850"/>
    </source>
</evidence>
<feature type="transmembrane region" description="Helical" evidence="6">
    <location>
        <begin position="365"/>
        <end position="386"/>
    </location>
</feature>
<dbReference type="PANTHER" id="PTHR23505">
    <property type="entry name" value="SPINSTER"/>
    <property type="match status" value="1"/>
</dbReference>
<feature type="transmembrane region" description="Helical" evidence="6">
    <location>
        <begin position="80"/>
        <end position="99"/>
    </location>
</feature>
<dbReference type="InterPro" id="IPR020846">
    <property type="entry name" value="MFS_dom"/>
</dbReference>
<keyword evidence="5 6" id="KW-0472">Membrane</keyword>
<protein>
    <submittedName>
        <fullName evidence="8">L-galactonate transporter</fullName>
    </submittedName>
</protein>
<comment type="subcellular location">
    <subcellularLocation>
        <location evidence="1">Membrane</location>
        <topology evidence="1">Multi-pass membrane protein</topology>
    </subcellularLocation>
</comment>
<feature type="transmembrane region" description="Helical" evidence="6">
    <location>
        <begin position="138"/>
        <end position="158"/>
    </location>
</feature>
<dbReference type="RefSeq" id="WP_238808404.1">
    <property type="nucleotide sequence ID" value="NZ_CAKLPY010000004.1"/>
</dbReference>
<name>A0ABM9AUJ6_9BACT</name>